<dbReference type="PANTHER" id="PTHR37841">
    <property type="entry name" value="GLR2918 PROTEIN"/>
    <property type="match status" value="1"/>
</dbReference>
<organism evidence="1 2">
    <name type="scientific">Jiella pelagia</name>
    <dbReference type="NCBI Taxonomy" id="2986949"/>
    <lineage>
        <taxon>Bacteria</taxon>
        <taxon>Pseudomonadati</taxon>
        <taxon>Pseudomonadota</taxon>
        <taxon>Alphaproteobacteria</taxon>
        <taxon>Hyphomicrobiales</taxon>
        <taxon>Aurantimonadaceae</taxon>
        <taxon>Jiella</taxon>
    </lineage>
</organism>
<dbReference type="InterPro" id="IPR032774">
    <property type="entry name" value="WG_beta_rep"/>
</dbReference>
<sequence>MKVIVCFTSRFCLLCLILISMVEEVLPNEAPPALAGCILSIHPQERRGPPVELQIRVHRKRFWLGFVRGGKVIIGELVGLDRREQEAGSFFAMDVREPVRSILLSPAGFHFTLRDRNRYQTYRFRPPPYDMLFEDLQSNCDAMRELHSPLKKDVAFDPTGVQFINWLVDLNTGRSTMPDQAARFFGEDQRTAVEDALTKLLGKPQRAVDSEAFRALLLSAGFRLPPLFDSAESFDGGFAAVSIRDKWGLIGSNGYWIIEPRFDALRVGESATFAVKQDARWGLASPKTVITEAIYDDVRACSNGLCAFRQGLKWGFLTKFGAVGIRPSFDDVRDFKGDYAAVRSGQRWFLIDQGGNSQTPPIIARTLNSPVENRLSFQREKAGFFDINSMAVVAENFDSVKEFSEGMAAVEINGVWGFIDAGGNLAISPQFRAAKDFKESAAAVQAQSGYWGYIGLDGNWVLKPQFISAGEFSEGLAWVSVNVDARLGFNRYGLINHDGQLVYPAVFEDALNFRQGLAAVRILNRWGYLDRRRLK</sequence>
<dbReference type="Proteomes" id="UP001164020">
    <property type="component" value="Chromosome"/>
</dbReference>
<dbReference type="Pfam" id="PF14903">
    <property type="entry name" value="WG_beta_rep"/>
    <property type="match status" value="5"/>
</dbReference>
<name>A0ABY7C581_9HYPH</name>
<keyword evidence="2" id="KW-1185">Reference proteome</keyword>
<accession>A0ABY7C581</accession>
<dbReference type="RefSeq" id="WP_268882857.1">
    <property type="nucleotide sequence ID" value="NZ_CP114029.1"/>
</dbReference>
<dbReference type="PANTHER" id="PTHR37841:SF1">
    <property type="entry name" value="DUF3298 DOMAIN-CONTAINING PROTEIN"/>
    <property type="match status" value="1"/>
</dbReference>
<evidence type="ECO:0000313" key="1">
    <source>
        <dbReference type="EMBL" id="WAP70371.1"/>
    </source>
</evidence>
<reference evidence="1" key="1">
    <citation type="submission" date="2022-12" db="EMBL/GenBank/DDBJ databases">
        <title>Jiella pelagia sp. nov., isolated from phosphonate enriched culture of Northwest Pacific surface seawater.</title>
        <authorList>
            <person name="Shin D.Y."/>
            <person name="Hwang C.Y."/>
        </authorList>
    </citation>
    <scope>NUCLEOTIDE SEQUENCE</scope>
    <source>
        <strain evidence="1">HL-NP1</strain>
    </source>
</reference>
<gene>
    <name evidence="1" type="ORF">OH818_10035</name>
</gene>
<protein>
    <submittedName>
        <fullName evidence="1">WG repeat-containing protein</fullName>
    </submittedName>
</protein>
<dbReference type="EMBL" id="CP114029">
    <property type="protein sequence ID" value="WAP70371.1"/>
    <property type="molecule type" value="Genomic_DNA"/>
</dbReference>
<evidence type="ECO:0000313" key="2">
    <source>
        <dbReference type="Proteomes" id="UP001164020"/>
    </source>
</evidence>
<proteinExistence type="predicted"/>
<dbReference type="SUPFAM" id="SSF69360">
    <property type="entry name" value="Cell wall binding repeat"/>
    <property type="match status" value="2"/>
</dbReference>